<dbReference type="GO" id="GO:0043565">
    <property type="term" value="F:sequence-specific DNA binding"/>
    <property type="evidence" value="ECO:0007669"/>
    <property type="project" value="InterPro"/>
</dbReference>
<dbReference type="InterPro" id="IPR002078">
    <property type="entry name" value="Sigma_54_int"/>
</dbReference>
<keyword evidence="4" id="KW-0238">DNA-binding</keyword>
<dbReference type="PANTHER" id="PTHR32071">
    <property type="entry name" value="TRANSCRIPTIONAL REGULATORY PROTEIN"/>
    <property type="match status" value="1"/>
</dbReference>
<evidence type="ECO:0000313" key="9">
    <source>
        <dbReference type="EMBL" id="PZR18638.1"/>
    </source>
</evidence>
<evidence type="ECO:0000259" key="8">
    <source>
        <dbReference type="PROSITE" id="PS50110"/>
    </source>
</evidence>
<organism evidence="9 10">
    <name type="scientific">Archangium gephyra</name>
    <dbReference type="NCBI Taxonomy" id="48"/>
    <lineage>
        <taxon>Bacteria</taxon>
        <taxon>Pseudomonadati</taxon>
        <taxon>Myxococcota</taxon>
        <taxon>Myxococcia</taxon>
        <taxon>Myxococcales</taxon>
        <taxon>Cystobacterineae</taxon>
        <taxon>Archangiaceae</taxon>
        <taxon>Archangium</taxon>
    </lineage>
</organism>
<dbReference type="SUPFAM" id="SSF52172">
    <property type="entry name" value="CheY-like"/>
    <property type="match status" value="1"/>
</dbReference>
<keyword evidence="6" id="KW-0597">Phosphoprotein</keyword>
<dbReference type="SUPFAM" id="SSF52540">
    <property type="entry name" value="P-loop containing nucleoside triphosphate hydrolases"/>
    <property type="match status" value="1"/>
</dbReference>
<evidence type="ECO:0000256" key="3">
    <source>
        <dbReference type="ARBA" id="ARBA00023015"/>
    </source>
</evidence>
<evidence type="ECO:0000259" key="7">
    <source>
        <dbReference type="PROSITE" id="PS50045"/>
    </source>
</evidence>
<dbReference type="GO" id="GO:0000160">
    <property type="term" value="P:phosphorelay signal transduction system"/>
    <property type="evidence" value="ECO:0007669"/>
    <property type="project" value="InterPro"/>
</dbReference>
<dbReference type="PANTHER" id="PTHR32071:SF100">
    <property type="entry name" value="RESPONSE REGULATOR PROTEIN PILR"/>
    <property type="match status" value="1"/>
</dbReference>
<dbReference type="InterPro" id="IPR025943">
    <property type="entry name" value="Sigma_54_int_dom_ATP-bd_2"/>
</dbReference>
<name>A0A2W5VB08_9BACT</name>
<dbReference type="SMART" id="SM00382">
    <property type="entry name" value="AAA"/>
    <property type="match status" value="1"/>
</dbReference>
<dbReference type="Pfam" id="PF25601">
    <property type="entry name" value="AAA_lid_14"/>
    <property type="match status" value="1"/>
</dbReference>
<comment type="caution">
    <text evidence="9">The sequence shown here is derived from an EMBL/GenBank/DDBJ whole genome shotgun (WGS) entry which is preliminary data.</text>
</comment>
<accession>A0A2W5VB08</accession>
<feature type="modified residue" description="4-aspartylphosphate" evidence="6">
    <location>
        <position position="69"/>
    </location>
</feature>
<dbReference type="InterPro" id="IPR001789">
    <property type="entry name" value="Sig_transdc_resp-reg_receiver"/>
</dbReference>
<dbReference type="InterPro" id="IPR009057">
    <property type="entry name" value="Homeodomain-like_sf"/>
</dbReference>
<dbReference type="PROSITE" id="PS00676">
    <property type="entry name" value="SIGMA54_INTERACT_2"/>
    <property type="match status" value="1"/>
</dbReference>
<evidence type="ECO:0000256" key="6">
    <source>
        <dbReference type="PROSITE-ProRule" id="PRU00169"/>
    </source>
</evidence>
<dbReference type="Gene3D" id="3.40.50.2300">
    <property type="match status" value="1"/>
</dbReference>
<keyword evidence="1" id="KW-0547">Nucleotide-binding</keyword>
<dbReference type="CDD" id="cd00009">
    <property type="entry name" value="AAA"/>
    <property type="match status" value="1"/>
</dbReference>
<evidence type="ECO:0000256" key="5">
    <source>
        <dbReference type="ARBA" id="ARBA00023163"/>
    </source>
</evidence>
<feature type="domain" description="Response regulatory" evidence="8">
    <location>
        <begin position="20"/>
        <end position="135"/>
    </location>
</feature>
<dbReference type="InterPro" id="IPR025944">
    <property type="entry name" value="Sigma_54_int_dom_CS"/>
</dbReference>
<dbReference type="Pfam" id="PF02954">
    <property type="entry name" value="HTH_8"/>
    <property type="match status" value="1"/>
</dbReference>
<keyword evidence="2" id="KW-0067">ATP-binding</keyword>
<sequence>MRRTRCDMHRAMQNETFTPAVLVVDDDPDIARLVGNYLKRVGFEAEWASDPLVALEAAKRRTFHLLVMDYQLSGQTGLEVAQQLQRVQGQRVPVVVMTAHTSVETAVAALRAGAADFVTKPFELSLLQMIVKRVLDHHQTSQELERLRTEIRRTNETHGLLGEHASMTALRRLIDRLGPADGAVLVMGESGTGKELVARALHAAGKRAKGPMVAINCGAIPSTLLESELFGHVRGAFTGASDDRLGVFREADGGTLFLDEVGELTPALQTALLRVLQERTVRPVGANREVKVDVRVVAATNRDLQAGVDDGTFRQDLLFRLDVLRLDIPPLRERGDDVLLLFRHLLPLTCARHGKTIQAIAPEVTELLLRHTWPGNVRELQNVVERAVLACDGQRLEAWHLPQSVASPPAPKGGIKEGWPLVTLAELERRHIGHVLAAVGGSKQRAADMLGIDRVTLYRKLKK</sequence>
<dbReference type="InterPro" id="IPR027417">
    <property type="entry name" value="P-loop_NTPase"/>
</dbReference>
<gene>
    <name evidence="9" type="ORF">DI536_01800</name>
</gene>
<dbReference type="Pfam" id="PF00158">
    <property type="entry name" value="Sigma54_activat"/>
    <property type="match status" value="1"/>
</dbReference>
<keyword evidence="3" id="KW-0805">Transcription regulation</keyword>
<dbReference type="SUPFAM" id="SSF46689">
    <property type="entry name" value="Homeodomain-like"/>
    <property type="match status" value="1"/>
</dbReference>
<dbReference type="InterPro" id="IPR002197">
    <property type="entry name" value="HTH_Fis"/>
</dbReference>
<dbReference type="Pfam" id="PF00072">
    <property type="entry name" value="Response_reg"/>
    <property type="match status" value="1"/>
</dbReference>
<dbReference type="FunFam" id="3.40.50.300:FF:000006">
    <property type="entry name" value="DNA-binding transcriptional regulator NtrC"/>
    <property type="match status" value="1"/>
</dbReference>
<dbReference type="GO" id="GO:0005524">
    <property type="term" value="F:ATP binding"/>
    <property type="evidence" value="ECO:0007669"/>
    <property type="project" value="UniProtKB-KW"/>
</dbReference>
<dbReference type="CDD" id="cd00156">
    <property type="entry name" value="REC"/>
    <property type="match status" value="1"/>
</dbReference>
<dbReference type="EMBL" id="QFQP01000001">
    <property type="protein sequence ID" value="PZR18638.1"/>
    <property type="molecule type" value="Genomic_DNA"/>
</dbReference>
<dbReference type="PRINTS" id="PR01590">
    <property type="entry name" value="HTHFIS"/>
</dbReference>
<dbReference type="PROSITE" id="PS00675">
    <property type="entry name" value="SIGMA54_INTERACT_1"/>
    <property type="match status" value="1"/>
</dbReference>
<dbReference type="Gene3D" id="1.10.10.60">
    <property type="entry name" value="Homeodomain-like"/>
    <property type="match status" value="1"/>
</dbReference>
<evidence type="ECO:0000256" key="4">
    <source>
        <dbReference type="ARBA" id="ARBA00023125"/>
    </source>
</evidence>
<dbReference type="InterPro" id="IPR011006">
    <property type="entry name" value="CheY-like_superfamily"/>
</dbReference>
<dbReference type="PROSITE" id="PS00688">
    <property type="entry name" value="SIGMA54_INTERACT_3"/>
    <property type="match status" value="1"/>
</dbReference>
<dbReference type="InterPro" id="IPR058031">
    <property type="entry name" value="AAA_lid_NorR"/>
</dbReference>
<dbReference type="Gene3D" id="1.10.8.60">
    <property type="match status" value="1"/>
</dbReference>
<reference evidence="9 10" key="1">
    <citation type="submission" date="2017-08" db="EMBL/GenBank/DDBJ databases">
        <title>Infants hospitalized years apart are colonized by the same room-sourced microbial strains.</title>
        <authorList>
            <person name="Brooks B."/>
            <person name="Olm M.R."/>
            <person name="Firek B.A."/>
            <person name="Baker R."/>
            <person name="Thomas B.C."/>
            <person name="Morowitz M.J."/>
            <person name="Banfield J.F."/>
        </authorList>
    </citation>
    <scope>NUCLEOTIDE SEQUENCE [LARGE SCALE GENOMIC DNA]</scope>
    <source>
        <strain evidence="9">S2_003_000_R2_14</strain>
    </source>
</reference>
<dbReference type="Proteomes" id="UP000249061">
    <property type="component" value="Unassembled WGS sequence"/>
</dbReference>
<dbReference type="Gene3D" id="3.40.50.300">
    <property type="entry name" value="P-loop containing nucleotide triphosphate hydrolases"/>
    <property type="match status" value="1"/>
</dbReference>
<evidence type="ECO:0000256" key="1">
    <source>
        <dbReference type="ARBA" id="ARBA00022741"/>
    </source>
</evidence>
<proteinExistence type="predicted"/>
<dbReference type="PROSITE" id="PS50045">
    <property type="entry name" value="SIGMA54_INTERACT_4"/>
    <property type="match status" value="1"/>
</dbReference>
<keyword evidence="5" id="KW-0804">Transcription</keyword>
<dbReference type="InterPro" id="IPR003593">
    <property type="entry name" value="AAA+_ATPase"/>
</dbReference>
<feature type="domain" description="Sigma-54 factor interaction" evidence="7">
    <location>
        <begin position="160"/>
        <end position="389"/>
    </location>
</feature>
<dbReference type="GO" id="GO:0006355">
    <property type="term" value="P:regulation of DNA-templated transcription"/>
    <property type="evidence" value="ECO:0007669"/>
    <property type="project" value="InterPro"/>
</dbReference>
<evidence type="ECO:0000313" key="10">
    <source>
        <dbReference type="Proteomes" id="UP000249061"/>
    </source>
</evidence>
<evidence type="ECO:0000256" key="2">
    <source>
        <dbReference type="ARBA" id="ARBA00022840"/>
    </source>
</evidence>
<dbReference type="AlphaFoldDB" id="A0A2W5VB08"/>
<dbReference type="SMART" id="SM00448">
    <property type="entry name" value="REC"/>
    <property type="match status" value="1"/>
</dbReference>
<dbReference type="PROSITE" id="PS50110">
    <property type="entry name" value="RESPONSE_REGULATORY"/>
    <property type="match status" value="1"/>
</dbReference>
<dbReference type="InterPro" id="IPR025662">
    <property type="entry name" value="Sigma_54_int_dom_ATP-bd_1"/>
</dbReference>
<protein>
    <submittedName>
        <fullName evidence="9">Sigma-54-dependent Fis family transcriptional regulator</fullName>
    </submittedName>
</protein>